<dbReference type="GO" id="GO:0003677">
    <property type="term" value="F:DNA binding"/>
    <property type="evidence" value="ECO:0007669"/>
    <property type="project" value="InterPro"/>
</dbReference>
<dbReference type="RefSeq" id="XP_064705926.1">
    <property type="nucleotide sequence ID" value="XM_064846316.1"/>
</dbReference>
<dbReference type="InterPro" id="IPR052761">
    <property type="entry name" value="Fungal_Detox/Toxin_TFs"/>
</dbReference>
<dbReference type="CDD" id="cd12148">
    <property type="entry name" value="fungal_TF_MHR"/>
    <property type="match status" value="1"/>
</dbReference>
<dbReference type="PANTHER" id="PTHR47425:SF3">
    <property type="entry name" value="ZN(II)2CYS6 TRANSCRIPTION FACTOR (EUROFUNG)"/>
    <property type="match status" value="1"/>
</dbReference>
<evidence type="ECO:0000259" key="3">
    <source>
        <dbReference type="SMART" id="SM00906"/>
    </source>
</evidence>
<proteinExistence type="predicted"/>
<feature type="domain" description="Xylanolytic transcriptional activator regulatory" evidence="3">
    <location>
        <begin position="250"/>
        <end position="324"/>
    </location>
</feature>
<evidence type="ECO:0000313" key="4">
    <source>
        <dbReference type="EMBL" id="KAK5051912.1"/>
    </source>
</evidence>
<sequence>MSIPSIRNSTASRLSLDGSAELPPQANDYPRNLFLAEVPQTSGSPERVGFIPIAHQPLVGAEAHIGFTPSSTLSSAGLDRSTSNNKRHSPLPELAIKPSPSIDPEDLAYLTSTGVFNLPPPSVVRDLLGCFINYVYPLLPILDIQSLLEELDGPSPQINLPLLYGIMLAASGFAPQDTVEQAGFRSRFEWRKGLGRKLQVSNKIRTKMQHPNTCLKLLYDFDYESDRLIMVQTLLLMTYFHDKVDDSKHLWHKIINARYLALTIGLNNDLGQGKLDDRKRRLWKRIWWSCYIRDRTCALGVRQYPTIDINECHWTDLELEDFEIKSLPESMWIKTHEHGLLSDTDLQSHMAKVCLSQLQLWHLLSDIMHTRFKPTFPRYGITTETSLVLIPVSPQANREGIEDCQQSLDRWFATLPEQYAYRLPSSHVFELGHPLLRLHACMLCLLYNGLQCVLNRWALSPNCNLQSAGDIAARQKGRSSANMILSIFEYLHDGDMIQYTPGWSVTILMQAALTFKTESRAPHSQAGRRLQDCTDVLEWLKDHHFHANFGVSLIKAFLKTADVVSTSSGHASSITCVSSTSAATAQETPLNPLDDATSQQPLPWTGTDGILNDISAEPPWLADFLEQEFWSQDNPFESF</sequence>
<dbReference type="PANTHER" id="PTHR47425">
    <property type="entry name" value="FARB-RELATED"/>
    <property type="match status" value="1"/>
</dbReference>
<organism evidence="4 5">
    <name type="scientific">Exophiala bonariae</name>
    <dbReference type="NCBI Taxonomy" id="1690606"/>
    <lineage>
        <taxon>Eukaryota</taxon>
        <taxon>Fungi</taxon>
        <taxon>Dikarya</taxon>
        <taxon>Ascomycota</taxon>
        <taxon>Pezizomycotina</taxon>
        <taxon>Eurotiomycetes</taxon>
        <taxon>Chaetothyriomycetidae</taxon>
        <taxon>Chaetothyriales</taxon>
        <taxon>Herpotrichiellaceae</taxon>
        <taxon>Exophiala</taxon>
    </lineage>
</organism>
<protein>
    <recommendedName>
        <fullName evidence="3">Xylanolytic transcriptional activator regulatory domain-containing protein</fullName>
    </recommendedName>
</protein>
<evidence type="ECO:0000313" key="5">
    <source>
        <dbReference type="Proteomes" id="UP001358417"/>
    </source>
</evidence>
<accession>A0AAV9N8H0</accession>
<evidence type="ECO:0000256" key="2">
    <source>
        <dbReference type="SAM" id="MobiDB-lite"/>
    </source>
</evidence>
<keyword evidence="5" id="KW-1185">Reference proteome</keyword>
<feature type="compositionally biased region" description="Polar residues" evidence="2">
    <location>
        <begin position="1"/>
        <end position="13"/>
    </location>
</feature>
<dbReference type="GeneID" id="89970914"/>
<dbReference type="Proteomes" id="UP001358417">
    <property type="component" value="Unassembled WGS sequence"/>
</dbReference>
<dbReference type="Pfam" id="PF04082">
    <property type="entry name" value="Fungal_trans"/>
    <property type="match status" value="1"/>
</dbReference>
<comment type="caution">
    <text evidence="4">The sequence shown here is derived from an EMBL/GenBank/DDBJ whole genome shotgun (WGS) entry which is preliminary data.</text>
</comment>
<feature type="compositionally biased region" description="Polar residues" evidence="2">
    <location>
        <begin position="74"/>
        <end position="84"/>
    </location>
</feature>
<dbReference type="InterPro" id="IPR007219">
    <property type="entry name" value="XnlR_reg_dom"/>
</dbReference>
<reference evidence="4 5" key="1">
    <citation type="submission" date="2023-08" db="EMBL/GenBank/DDBJ databases">
        <title>Black Yeasts Isolated from many extreme environments.</title>
        <authorList>
            <person name="Coleine C."/>
            <person name="Stajich J.E."/>
            <person name="Selbmann L."/>
        </authorList>
    </citation>
    <scope>NUCLEOTIDE SEQUENCE [LARGE SCALE GENOMIC DNA]</scope>
    <source>
        <strain evidence="4 5">CCFEE 5792</strain>
    </source>
</reference>
<dbReference type="AlphaFoldDB" id="A0AAV9N8H0"/>
<dbReference type="EMBL" id="JAVRRD010000014">
    <property type="protein sequence ID" value="KAK5051912.1"/>
    <property type="molecule type" value="Genomic_DNA"/>
</dbReference>
<feature type="region of interest" description="Disordered" evidence="2">
    <location>
        <begin position="1"/>
        <end position="26"/>
    </location>
</feature>
<dbReference type="GO" id="GO:0008270">
    <property type="term" value="F:zinc ion binding"/>
    <property type="evidence" value="ECO:0007669"/>
    <property type="project" value="InterPro"/>
</dbReference>
<dbReference type="SMART" id="SM00906">
    <property type="entry name" value="Fungal_trans"/>
    <property type="match status" value="1"/>
</dbReference>
<feature type="region of interest" description="Disordered" evidence="2">
    <location>
        <begin position="74"/>
        <end position="97"/>
    </location>
</feature>
<gene>
    <name evidence="4" type="ORF">LTR84_002715</name>
</gene>
<evidence type="ECO:0000256" key="1">
    <source>
        <dbReference type="ARBA" id="ARBA00023242"/>
    </source>
</evidence>
<keyword evidence="1" id="KW-0539">Nucleus</keyword>
<name>A0AAV9N8H0_9EURO</name>
<dbReference type="GO" id="GO:0006351">
    <property type="term" value="P:DNA-templated transcription"/>
    <property type="evidence" value="ECO:0007669"/>
    <property type="project" value="InterPro"/>
</dbReference>